<dbReference type="Gene3D" id="3.30.2350.10">
    <property type="entry name" value="Pseudouridine synthase"/>
    <property type="match status" value="1"/>
</dbReference>
<comment type="catalytic activity">
    <reaction evidence="1 5">
        <text>uridine(55) in tRNA = pseudouridine(55) in tRNA</text>
        <dbReference type="Rhea" id="RHEA:42532"/>
        <dbReference type="Rhea" id="RHEA-COMP:10101"/>
        <dbReference type="Rhea" id="RHEA-COMP:10102"/>
        <dbReference type="ChEBI" id="CHEBI:65314"/>
        <dbReference type="ChEBI" id="CHEBI:65315"/>
        <dbReference type="EC" id="5.4.99.25"/>
    </reaction>
</comment>
<evidence type="ECO:0000256" key="4">
    <source>
        <dbReference type="ARBA" id="ARBA00023235"/>
    </source>
</evidence>
<dbReference type="InterPro" id="IPR014780">
    <property type="entry name" value="tRNA_psdUridine_synth_TruB"/>
</dbReference>
<dbReference type="Pfam" id="PF16198">
    <property type="entry name" value="TruB_C_2"/>
    <property type="match status" value="1"/>
</dbReference>
<dbReference type="EC" id="5.4.99.25" evidence="5"/>
<dbReference type="PANTHER" id="PTHR13767:SF2">
    <property type="entry name" value="PSEUDOURIDYLATE SYNTHASE TRUB1"/>
    <property type="match status" value="1"/>
</dbReference>
<dbReference type="NCBIfam" id="TIGR00431">
    <property type="entry name" value="TruB"/>
    <property type="match status" value="1"/>
</dbReference>
<evidence type="ECO:0000313" key="8">
    <source>
        <dbReference type="EMBL" id="BDR52479.1"/>
    </source>
</evidence>
<sequence>MKSGILIVDKPQGVTSHDLVAAVRARLGLRRVGHAGTLDPMATGVLVIGFGQATRLLNAIVGHDKTYEATIRLGQATDTDDADGHLLPPEPGAGERIQELSQGQIEAAIAHYTGDIEQVPNAYSAIKVHGQRAYDLARQGQAVELKARTITVSEYKLLRLTRTRAQVSLDDPSKESAEQEDASQPVIDLQVRVSCSSGTYIRALGRDLGAELGVGGHLTRLRRVRVGRFDLSNPALAARVITAHVVEHTFTDRQGQVQTRNKAMLDQDRAEIQARALGLVDGAKLTMPTLAVSSEQAQELEHGQFLPLSITEPTAAILTGTDGSEQLVGLLEPRGSHSAKPSAVFALANE</sequence>
<evidence type="ECO:0000256" key="3">
    <source>
        <dbReference type="ARBA" id="ARBA00022694"/>
    </source>
</evidence>
<reference evidence="8 9" key="1">
    <citation type="journal article" date="2023" name="Microbiol. Spectr.">
        <title>Symbiosis of Carpenter Bees with Uncharacterized Lactic Acid Bacteria Showing NAD Auxotrophy.</title>
        <authorList>
            <person name="Kawasaki S."/>
            <person name="Ozawa K."/>
            <person name="Mori T."/>
            <person name="Yamamoto A."/>
            <person name="Ito M."/>
            <person name="Ohkuma M."/>
            <person name="Sakamoto M."/>
            <person name="Matsutani M."/>
        </authorList>
    </citation>
    <scope>NUCLEOTIDE SEQUENCE [LARGE SCALE GENOMIC DNA]</scope>
    <source>
        <strain evidence="8 9">Kim37-2</strain>
    </source>
</reference>
<dbReference type="CDD" id="cd02573">
    <property type="entry name" value="PseudoU_synth_EcTruB"/>
    <property type="match status" value="1"/>
</dbReference>
<protein>
    <recommendedName>
        <fullName evidence="5">tRNA pseudouridine synthase B</fullName>
        <ecNumber evidence="5">5.4.99.25</ecNumber>
    </recommendedName>
    <alternativeName>
        <fullName evidence="5">tRNA pseudouridine(55) synthase</fullName>
        <shortName evidence="5">Psi55 synthase</shortName>
    </alternativeName>
    <alternativeName>
        <fullName evidence="5">tRNA pseudouridylate synthase</fullName>
    </alternativeName>
    <alternativeName>
        <fullName evidence="5">tRNA-uridine isomerase</fullName>
    </alternativeName>
</protein>
<feature type="active site" description="Nucleophile" evidence="5">
    <location>
        <position position="39"/>
    </location>
</feature>
<dbReference type="Proteomes" id="UP001321766">
    <property type="component" value="Chromosome"/>
</dbReference>
<dbReference type="EMBL" id="AP026798">
    <property type="protein sequence ID" value="BDR52479.1"/>
    <property type="molecule type" value="Genomic_DNA"/>
</dbReference>
<name>A0ABM8B6X1_9BIFI</name>
<dbReference type="Pfam" id="PF01509">
    <property type="entry name" value="TruB_N"/>
    <property type="match status" value="1"/>
</dbReference>
<feature type="domain" description="Pseudouridine synthase II N-terminal" evidence="6">
    <location>
        <begin position="25"/>
        <end position="201"/>
    </location>
</feature>
<evidence type="ECO:0000256" key="2">
    <source>
        <dbReference type="ARBA" id="ARBA00005642"/>
    </source>
</evidence>
<evidence type="ECO:0000259" key="6">
    <source>
        <dbReference type="Pfam" id="PF01509"/>
    </source>
</evidence>
<comment type="function">
    <text evidence="5">Responsible for synthesis of pseudouridine from uracil-55 in the psi GC loop of transfer RNAs.</text>
</comment>
<proteinExistence type="inferred from homology"/>
<keyword evidence="3 5" id="KW-0819">tRNA processing</keyword>
<evidence type="ECO:0000259" key="7">
    <source>
        <dbReference type="Pfam" id="PF16198"/>
    </source>
</evidence>
<accession>A0ABM8B6X1</accession>
<dbReference type="InterPro" id="IPR002501">
    <property type="entry name" value="PsdUridine_synth_N"/>
</dbReference>
<evidence type="ECO:0000313" key="9">
    <source>
        <dbReference type="Proteomes" id="UP001321766"/>
    </source>
</evidence>
<keyword evidence="9" id="KW-1185">Reference proteome</keyword>
<dbReference type="HAMAP" id="MF_01080">
    <property type="entry name" value="TruB_bact"/>
    <property type="match status" value="1"/>
</dbReference>
<dbReference type="SUPFAM" id="SSF55120">
    <property type="entry name" value="Pseudouridine synthase"/>
    <property type="match status" value="1"/>
</dbReference>
<dbReference type="PANTHER" id="PTHR13767">
    <property type="entry name" value="TRNA-PSEUDOURIDINE SYNTHASE"/>
    <property type="match status" value="1"/>
</dbReference>
<evidence type="ECO:0000256" key="1">
    <source>
        <dbReference type="ARBA" id="ARBA00000385"/>
    </source>
</evidence>
<gene>
    <name evidence="5 8" type="primary">truB</name>
    <name evidence="8" type="ORF">KIM372_03860</name>
</gene>
<evidence type="ECO:0000256" key="5">
    <source>
        <dbReference type="HAMAP-Rule" id="MF_01080"/>
    </source>
</evidence>
<dbReference type="InterPro" id="IPR020103">
    <property type="entry name" value="PsdUridine_synth_cat_dom_sf"/>
</dbReference>
<organism evidence="8 9">
    <name type="scientific">Bombiscardovia nodaiensis</name>
    <dbReference type="NCBI Taxonomy" id="2932181"/>
    <lineage>
        <taxon>Bacteria</taxon>
        <taxon>Bacillati</taxon>
        <taxon>Actinomycetota</taxon>
        <taxon>Actinomycetes</taxon>
        <taxon>Bifidobacteriales</taxon>
        <taxon>Bifidobacteriaceae</taxon>
        <taxon>Bombiscardovia</taxon>
    </lineage>
</organism>
<keyword evidence="4 5" id="KW-0413">Isomerase</keyword>
<comment type="similarity">
    <text evidence="2 5">Belongs to the pseudouridine synthase TruB family. Type 1 subfamily.</text>
</comment>
<feature type="domain" description="tRNA pseudouridylate synthase B C-terminal" evidence="7">
    <location>
        <begin position="202"/>
        <end position="248"/>
    </location>
</feature>
<dbReference type="InterPro" id="IPR032819">
    <property type="entry name" value="TruB_C"/>
</dbReference>